<accession>A0ABZ1UBC3</accession>
<dbReference type="EMBL" id="CP108110">
    <property type="protein sequence ID" value="WUQ88341.1"/>
    <property type="molecule type" value="Genomic_DNA"/>
</dbReference>
<feature type="transmembrane region" description="Helical" evidence="6">
    <location>
        <begin position="20"/>
        <end position="42"/>
    </location>
</feature>
<feature type="transmembrane region" description="Helical" evidence="6">
    <location>
        <begin position="261"/>
        <end position="287"/>
    </location>
</feature>
<dbReference type="PROSITE" id="PS50850">
    <property type="entry name" value="MFS"/>
    <property type="match status" value="1"/>
</dbReference>
<feature type="compositionally biased region" description="Low complexity" evidence="5">
    <location>
        <begin position="426"/>
        <end position="445"/>
    </location>
</feature>
<feature type="transmembrane region" description="Helical" evidence="6">
    <location>
        <begin position="233"/>
        <end position="255"/>
    </location>
</feature>
<name>A0ABZ1UBC3_9ACTN</name>
<feature type="transmembrane region" description="Helical" evidence="6">
    <location>
        <begin position="323"/>
        <end position="344"/>
    </location>
</feature>
<evidence type="ECO:0000259" key="7">
    <source>
        <dbReference type="PROSITE" id="PS50850"/>
    </source>
</evidence>
<keyword evidence="2 6" id="KW-0812">Transmembrane</keyword>
<dbReference type="Pfam" id="PF07690">
    <property type="entry name" value="MFS_1"/>
    <property type="match status" value="1"/>
</dbReference>
<evidence type="ECO:0000256" key="4">
    <source>
        <dbReference type="ARBA" id="ARBA00023136"/>
    </source>
</evidence>
<dbReference type="Gene3D" id="1.20.1250.20">
    <property type="entry name" value="MFS general substrate transporter like domains"/>
    <property type="match status" value="2"/>
</dbReference>
<dbReference type="SUPFAM" id="SSF103473">
    <property type="entry name" value="MFS general substrate transporter"/>
    <property type="match status" value="1"/>
</dbReference>
<dbReference type="InterPro" id="IPR036259">
    <property type="entry name" value="MFS_trans_sf"/>
</dbReference>
<protein>
    <submittedName>
        <fullName evidence="8">MFS transporter</fullName>
    </submittedName>
</protein>
<evidence type="ECO:0000256" key="5">
    <source>
        <dbReference type="SAM" id="MobiDB-lite"/>
    </source>
</evidence>
<dbReference type="RefSeq" id="WP_328958888.1">
    <property type="nucleotide sequence ID" value="NZ_CP108110.1"/>
</dbReference>
<feature type="domain" description="Major facilitator superfamily (MFS) profile" evidence="7">
    <location>
        <begin position="17"/>
        <end position="412"/>
    </location>
</feature>
<evidence type="ECO:0000313" key="9">
    <source>
        <dbReference type="Proteomes" id="UP001432222"/>
    </source>
</evidence>
<feature type="transmembrane region" description="Helical" evidence="6">
    <location>
        <begin position="145"/>
        <end position="166"/>
    </location>
</feature>
<keyword evidence="9" id="KW-1185">Reference proteome</keyword>
<comment type="subcellular location">
    <subcellularLocation>
        <location evidence="1">Cell membrane</location>
        <topology evidence="1">Multi-pass membrane protein</topology>
    </subcellularLocation>
</comment>
<feature type="transmembrane region" description="Helical" evidence="6">
    <location>
        <begin position="54"/>
        <end position="73"/>
    </location>
</feature>
<keyword evidence="4 6" id="KW-0472">Membrane</keyword>
<proteinExistence type="predicted"/>
<dbReference type="PANTHER" id="PTHR23527:SF1">
    <property type="entry name" value="BLL3282 PROTEIN"/>
    <property type="match status" value="1"/>
</dbReference>
<feature type="transmembrane region" description="Helical" evidence="6">
    <location>
        <begin position="85"/>
        <end position="101"/>
    </location>
</feature>
<keyword evidence="3 6" id="KW-1133">Transmembrane helix</keyword>
<dbReference type="InterPro" id="IPR020846">
    <property type="entry name" value="MFS_dom"/>
</dbReference>
<feature type="transmembrane region" description="Helical" evidence="6">
    <location>
        <begin position="107"/>
        <end position="124"/>
    </location>
</feature>
<dbReference type="PANTHER" id="PTHR23527">
    <property type="entry name" value="BLL3282 PROTEIN"/>
    <property type="match status" value="1"/>
</dbReference>
<sequence length="445" mass="44097">MSHRTDVRGGPSPLPYRWTVLGVATFTQAASCFFVQGIGAMAVPLQKALDLSTAQLGLLLSASQLMPLVGLLVAGELLDRYGERWVVGIGAGVVAAGLLAGSLAQGYASLLMVLLVVGAGYSAIQPGGSKSVAAWFEPSRLGFAMGVRQAGLPLGAAVAAAVLPVVATASGWRAAVLVGGLVALTGAVAFAALYRRPPGTVAQWPAAPVTAAPAAAPPGDRLRLLREPAMAKALLSGTAMVSVHSGIGVLGALYLHDVTALGTGAAGAVLVAAQMAGMLGRIGLAAWSDRSRAGRYRPVLASMIGAAAALVALATPLGEHPLAAAVLFGWLGFFGIGWYGPWVAHVAEAAPPGRTGFALGLVMAVNQVAVILAPPALGLLRDTTGGYTAAWSALAVATAGTVAVTARGGKRGSNASRSGGPHLGPGADAATGTSLAGGTAPRSAA</sequence>
<feature type="transmembrane region" description="Helical" evidence="6">
    <location>
        <begin position="356"/>
        <end position="377"/>
    </location>
</feature>
<feature type="transmembrane region" description="Helical" evidence="6">
    <location>
        <begin position="172"/>
        <end position="194"/>
    </location>
</feature>
<organism evidence="8 9">
    <name type="scientific">Kitasatospora purpeofusca</name>
    <dbReference type="NCBI Taxonomy" id="67352"/>
    <lineage>
        <taxon>Bacteria</taxon>
        <taxon>Bacillati</taxon>
        <taxon>Actinomycetota</taxon>
        <taxon>Actinomycetes</taxon>
        <taxon>Kitasatosporales</taxon>
        <taxon>Streptomycetaceae</taxon>
        <taxon>Kitasatospora</taxon>
    </lineage>
</organism>
<evidence type="ECO:0000256" key="3">
    <source>
        <dbReference type="ARBA" id="ARBA00022989"/>
    </source>
</evidence>
<evidence type="ECO:0000256" key="6">
    <source>
        <dbReference type="SAM" id="Phobius"/>
    </source>
</evidence>
<dbReference type="Proteomes" id="UP001432222">
    <property type="component" value="Chromosome"/>
</dbReference>
<dbReference type="InterPro" id="IPR052952">
    <property type="entry name" value="MFS-Transporter"/>
</dbReference>
<reference evidence="8" key="1">
    <citation type="submission" date="2022-10" db="EMBL/GenBank/DDBJ databases">
        <title>The complete genomes of actinobacterial strains from the NBC collection.</title>
        <authorList>
            <person name="Joergensen T.S."/>
            <person name="Alvarez Arevalo M."/>
            <person name="Sterndorff E.B."/>
            <person name="Faurdal D."/>
            <person name="Vuksanovic O."/>
            <person name="Mourched A.-S."/>
            <person name="Charusanti P."/>
            <person name="Shaw S."/>
            <person name="Blin K."/>
            <person name="Weber T."/>
        </authorList>
    </citation>
    <scope>NUCLEOTIDE SEQUENCE</scope>
    <source>
        <strain evidence="8">NBC_00222</strain>
    </source>
</reference>
<gene>
    <name evidence="8" type="ORF">OHA16_38330</name>
</gene>
<feature type="transmembrane region" description="Helical" evidence="6">
    <location>
        <begin position="389"/>
        <end position="408"/>
    </location>
</feature>
<evidence type="ECO:0000256" key="1">
    <source>
        <dbReference type="ARBA" id="ARBA00004651"/>
    </source>
</evidence>
<feature type="region of interest" description="Disordered" evidence="5">
    <location>
        <begin position="407"/>
        <end position="445"/>
    </location>
</feature>
<dbReference type="InterPro" id="IPR011701">
    <property type="entry name" value="MFS"/>
</dbReference>
<evidence type="ECO:0000256" key="2">
    <source>
        <dbReference type="ARBA" id="ARBA00022692"/>
    </source>
</evidence>
<evidence type="ECO:0000313" key="8">
    <source>
        <dbReference type="EMBL" id="WUQ88341.1"/>
    </source>
</evidence>
<feature type="transmembrane region" description="Helical" evidence="6">
    <location>
        <begin position="299"/>
        <end position="317"/>
    </location>
</feature>